<keyword evidence="5 10" id="KW-1133">Transmembrane helix</keyword>
<feature type="transmembrane region" description="Helical" evidence="10">
    <location>
        <begin position="7"/>
        <end position="32"/>
    </location>
</feature>
<dbReference type="GO" id="GO:0016780">
    <property type="term" value="F:phosphotransferase activity, for other substituted phosphate groups"/>
    <property type="evidence" value="ECO:0007669"/>
    <property type="project" value="InterPro"/>
</dbReference>
<sequence length="214" mass="24272">MIGYYNYTVILTYLSLISSVVGMFFAAGYSGMRPHPEYAIICLMVSGLCDMFDGKVARTKKDRTESEKKFGIQIDSLCDAICFGVLPAVIGYSIGMRDWCDLPILVMFPLCAVIRLAYFNVAEEERQKKTTENRKVYEGLPVTSVALILPLLYSFHRDIGKDWFPEVYGGALFVIALAFITRFKVKKPSMKTMLCFIGIGVLELIWMLYKTKTR</sequence>
<name>A0A1H6IW18_RUMFL</name>
<dbReference type="InterPro" id="IPR043130">
    <property type="entry name" value="CDP-OH_PTrfase_TM_dom"/>
</dbReference>
<dbReference type="Proteomes" id="UP000183190">
    <property type="component" value="Unassembled WGS sequence"/>
</dbReference>
<evidence type="ECO:0000256" key="8">
    <source>
        <dbReference type="ARBA" id="ARBA00023209"/>
    </source>
</evidence>
<evidence type="ECO:0000256" key="10">
    <source>
        <dbReference type="SAM" id="Phobius"/>
    </source>
</evidence>
<evidence type="ECO:0000256" key="1">
    <source>
        <dbReference type="ARBA" id="ARBA00004141"/>
    </source>
</evidence>
<evidence type="ECO:0000256" key="9">
    <source>
        <dbReference type="ARBA" id="ARBA00023264"/>
    </source>
</evidence>
<evidence type="ECO:0000256" key="2">
    <source>
        <dbReference type="ARBA" id="ARBA00010441"/>
    </source>
</evidence>
<dbReference type="EMBL" id="FNWV01000003">
    <property type="protein sequence ID" value="SEH51850.1"/>
    <property type="molecule type" value="Genomic_DNA"/>
</dbReference>
<evidence type="ECO:0000256" key="3">
    <source>
        <dbReference type="ARBA" id="ARBA00022516"/>
    </source>
</evidence>
<accession>A0A1H6IW18</accession>
<evidence type="ECO:0000256" key="5">
    <source>
        <dbReference type="ARBA" id="ARBA00022989"/>
    </source>
</evidence>
<dbReference type="GO" id="GO:0016020">
    <property type="term" value="C:membrane"/>
    <property type="evidence" value="ECO:0007669"/>
    <property type="project" value="UniProtKB-SubCell"/>
</dbReference>
<proteinExistence type="inferred from homology"/>
<protein>
    <submittedName>
        <fullName evidence="11">CDP-diacylglycerol---serine O-phosphatidyltransferase</fullName>
    </submittedName>
</protein>
<dbReference type="GO" id="GO:0008654">
    <property type="term" value="P:phospholipid biosynthetic process"/>
    <property type="evidence" value="ECO:0007669"/>
    <property type="project" value="UniProtKB-KW"/>
</dbReference>
<feature type="transmembrane region" description="Helical" evidence="10">
    <location>
        <begin position="136"/>
        <end position="155"/>
    </location>
</feature>
<evidence type="ECO:0000256" key="4">
    <source>
        <dbReference type="ARBA" id="ARBA00022692"/>
    </source>
</evidence>
<keyword evidence="6" id="KW-0443">Lipid metabolism</keyword>
<dbReference type="Gene3D" id="1.20.120.1760">
    <property type="match status" value="1"/>
</dbReference>
<keyword evidence="11" id="KW-0808">Transferase</keyword>
<keyword evidence="9" id="KW-1208">Phospholipid metabolism</keyword>
<dbReference type="InterPro" id="IPR050324">
    <property type="entry name" value="CDP-alcohol_PTase-I"/>
</dbReference>
<feature type="transmembrane region" description="Helical" evidence="10">
    <location>
        <begin position="192"/>
        <end position="209"/>
    </location>
</feature>
<evidence type="ECO:0000313" key="12">
    <source>
        <dbReference type="Proteomes" id="UP000183190"/>
    </source>
</evidence>
<feature type="transmembrane region" description="Helical" evidence="10">
    <location>
        <begin position="167"/>
        <end position="185"/>
    </location>
</feature>
<dbReference type="InterPro" id="IPR000462">
    <property type="entry name" value="CDP-OH_P_trans"/>
</dbReference>
<comment type="subcellular location">
    <subcellularLocation>
        <location evidence="1">Membrane</location>
        <topology evidence="1">Multi-pass membrane protein</topology>
    </subcellularLocation>
</comment>
<organism evidence="11 12">
    <name type="scientific">Ruminococcus flavefaciens</name>
    <dbReference type="NCBI Taxonomy" id="1265"/>
    <lineage>
        <taxon>Bacteria</taxon>
        <taxon>Bacillati</taxon>
        <taxon>Bacillota</taxon>
        <taxon>Clostridia</taxon>
        <taxon>Eubacteriales</taxon>
        <taxon>Oscillospiraceae</taxon>
        <taxon>Ruminococcus</taxon>
    </lineage>
</organism>
<evidence type="ECO:0000256" key="7">
    <source>
        <dbReference type="ARBA" id="ARBA00023136"/>
    </source>
</evidence>
<keyword evidence="3" id="KW-0444">Lipid biosynthesis</keyword>
<comment type="similarity">
    <text evidence="2">Belongs to the CDP-alcohol phosphatidyltransferase class-I family.</text>
</comment>
<gene>
    <name evidence="11" type="ORF">SAMN02910265_01193</name>
</gene>
<evidence type="ECO:0000256" key="6">
    <source>
        <dbReference type="ARBA" id="ARBA00023098"/>
    </source>
</evidence>
<dbReference type="PANTHER" id="PTHR14269:SF61">
    <property type="entry name" value="CDP-DIACYLGLYCEROL--SERINE O-PHOSPHATIDYLTRANSFERASE"/>
    <property type="match status" value="1"/>
</dbReference>
<dbReference type="PANTHER" id="PTHR14269">
    <property type="entry name" value="CDP-DIACYLGLYCEROL--GLYCEROL-3-PHOSPHATE 3-PHOSPHATIDYLTRANSFERASE-RELATED"/>
    <property type="match status" value="1"/>
</dbReference>
<keyword evidence="7 10" id="KW-0472">Membrane</keyword>
<dbReference type="Pfam" id="PF01066">
    <property type="entry name" value="CDP-OH_P_transf"/>
    <property type="match status" value="1"/>
</dbReference>
<dbReference type="OrthoDB" id="9777147at2"/>
<dbReference type="RefSeq" id="WP_074715323.1">
    <property type="nucleotide sequence ID" value="NZ_FNWV01000003.1"/>
</dbReference>
<evidence type="ECO:0000313" key="11">
    <source>
        <dbReference type="EMBL" id="SEH51850.1"/>
    </source>
</evidence>
<feature type="transmembrane region" description="Helical" evidence="10">
    <location>
        <begin position="102"/>
        <end position="121"/>
    </location>
</feature>
<keyword evidence="4 10" id="KW-0812">Transmembrane</keyword>
<keyword evidence="8" id="KW-0594">Phospholipid biosynthesis</keyword>
<reference evidence="11 12" key="1">
    <citation type="submission" date="2016-10" db="EMBL/GenBank/DDBJ databases">
        <authorList>
            <person name="de Groot N.N."/>
        </authorList>
    </citation>
    <scope>NUCLEOTIDE SEQUENCE [LARGE SCALE GENOMIC DNA]</scope>
    <source>
        <strain evidence="11 12">YAD2003</strain>
    </source>
</reference>
<dbReference type="AlphaFoldDB" id="A0A1H6IW18"/>